<dbReference type="STRING" id="1120996.SAMN02746066_04313"/>
<dbReference type="GO" id="GO:0003677">
    <property type="term" value="F:DNA binding"/>
    <property type="evidence" value="ECO:0007669"/>
    <property type="project" value="UniProtKB-KW"/>
</dbReference>
<dbReference type="NCBIfam" id="TIGR02937">
    <property type="entry name" value="sigma70-ECF"/>
    <property type="match status" value="1"/>
</dbReference>
<name>A0A1M7N9R2_9FIRM</name>
<sequence>MMEELKALVIKAQSGDTNVYEEIYARTKNKAYYLVLQLLKNSHDAEDALQDAFTTAFIKINDAIPESFQGWLDTIVINRAKDVLKKKKPMAFSELTTEDGKDFIPEDEEERTEFLPQENMDYQETKRLIQEIIDQLPEEQRMAVMLYYYEDMAVGEIAEYFECSTGTIKSRLNYARKTIKSKVEELEKKGTKLYSIPVLPFLYWMFQSEAEKTVCTSANLFQNVLEGVVSNQASGAALHTPIDTIAKEAIGSGAKKFLGGKIAGMSVGMKMGITAIVATVGITGGFIIYQASSSQPKETTTTNVVQELNVSDNKQVKEEVIVTPTPSPTVVPSEEPTEEPISLDGKWNRTNVDSSQGGVIEITNLDKDGFEFHINVANGGNVGDTSGHAVMDSESEATAKIDLDDGTFATFHFKIVDEQVEVTTENTEFLGGMGTYFDGTYTKGEPTYLNENIIEETLGDNKDAVMNLLGDDYKNLTFVLKDGSYYDTELTYSGFVRGCGIGVDLWIKEDGNMYCLIYEAPFGFRFYTNDSEYKDNAPEEFGELGDESISFIYVEPSE</sequence>
<dbReference type="CDD" id="cd06171">
    <property type="entry name" value="Sigma70_r4"/>
    <property type="match status" value="1"/>
</dbReference>
<dbReference type="AlphaFoldDB" id="A0A1M7N9R2"/>
<evidence type="ECO:0000313" key="8">
    <source>
        <dbReference type="EMBL" id="SHN00225.1"/>
    </source>
</evidence>
<dbReference type="InterPro" id="IPR014284">
    <property type="entry name" value="RNA_pol_sigma-70_dom"/>
</dbReference>
<keyword evidence="9" id="KW-1185">Reference proteome</keyword>
<protein>
    <submittedName>
        <fullName evidence="8">RNA polymerase sigma factor, sigma-70 family</fullName>
    </submittedName>
</protein>
<dbReference type="PANTHER" id="PTHR43133">
    <property type="entry name" value="RNA POLYMERASE ECF-TYPE SIGMA FACTO"/>
    <property type="match status" value="1"/>
</dbReference>
<dbReference type="SUPFAM" id="SSF88659">
    <property type="entry name" value="Sigma3 and sigma4 domains of RNA polymerase sigma factors"/>
    <property type="match status" value="1"/>
</dbReference>
<reference evidence="8 9" key="1">
    <citation type="submission" date="2016-11" db="EMBL/GenBank/DDBJ databases">
        <authorList>
            <person name="Jaros S."/>
            <person name="Januszkiewicz K."/>
            <person name="Wedrychowicz H."/>
        </authorList>
    </citation>
    <scope>NUCLEOTIDE SEQUENCE [LARGE SCALE GENOMIC DNA]</scope>
    <source>
        <strain evidence="8 9">DSM 15930</strain>
    </source>
</reference>
<organism evidence="8 9">
    <name type="scientific">Anaerosporobacter mobilis DSM 15930</name>
    <dbReference type="NCBI Taxonomy" id="1120996"/>
    <lineage>
        <taxon>Bacteria</taxon>
        <taxon>Bacillati</taxon>
        <taxon>Bacillota</taxon>
        <taxon>Clostridia</taxon>
        <taxon>Lachnospirales</taxon>
        <taxon>Lachnospiraceae</taxon>
        <taxon>Anaerosporobacter</taxon>
    </lineage>
</organism>
<dbReference type="InterPro" id="IPR036388">
    <property type="entry name" value="WH-like_DNA-bd_sf"/>
</dbReference>
<dbReference type="Gene3D" id="1.10.1740.10">
    <property type="match status" value="1"/>
</dbReference>
<dbReference type="EMBL" id="FRCP01000026">
    <property type="protein sequence ID" value="SHN00225.1"/>
    <property type="molecule type" value="Genomic_DNA"/>
</dbReference>
<gene>
    <name evidence="8" type="ORF">SAMN02746066_04313</name>
</gene>
<keyword evidence="3" id="KW-0731">Sigma factor</keyword>
<dbReference type="InterPro" id="IPR039425">
    <property type="entry name" value="RNA_pol_sigma-70-like"/>
</dbReference>
<accession>A0A1M7N9R2</accession>
<keyword evidence="2" id="KW-0805">Transcription regulation</keyword>
<evidence type="ECO:0000256" key="5">
    <source>
        <dbReference type="ARBA" id="ARBA00023163"/>
    </source>
</evidence>
<dbReference type="InterPro" id="IPR013249">
    <property type="entry name" value="RNA_pol_sigma70_r4_t2"/>
</dbReference>
<dbReference type="OrthoDB" id="9795666at2"/>
<keyword evidence="4" id="KW-0238">DNA-binding</keyword>
<evidence type="ECO:0000259" key="6">
    <source>
        <dbReference type="Pfam" id="PF04542"/>
    </source>
</evidence>
<dbReference type="Pfam" id="PF08281">
    <property type="entry name" value="Sigma70_r4_2"/>
    <property type="match status" value="1"/>
</dbReference>
<evidence type="ECO:0000256" key="2">
    <source>
        <dbReference type="ARBA" id="ARBA00023015"/>
    </source>
</evidence>
<evidence type="ECO:0000313" key="9">
    <source>
        <dbReference type="Proteomes" id="UP000184038"/>
    </source>
</evidence>
<evidence type="ECO:0000256" key="3">
    <source>
        <dbReference type="ARBA" id="ARBA00023082"/>
    </source>
</evidence>
<evidence type="ECO:0000259" key="7">
    <source>
        <dbReference type="Pfam" id="PF08281"/>
    </source>
</evidence>
<dbReference type="InterPro" id="IPR007627">
    <property type="entry name" value="RNA_pol_sigma70_r2"/>
</dbReference>
<dbReference type="InterPro" id="IPR013325">
    <property type="entry name" value="RNA_pol_sigma_r2"/>
</dbReference>
<dbReference type="RefSeq" id="WP_073291288.1">
    <property type="nucleotide sequence ID" value="NZ_FRCP01000026.1"/>
</dbReference>
<dbReference type="SUPFAM" id="SSF88946">
    <property type="entry name" value="Sigma2 domain of RNA polymerase sigma factors"/>
    <property type="match status" value="1"/>
</dbReference>
<dbReference type="PANTHER" id="PTHR43133:SF8">
    <property type="entry name" value="RNA POLYMERASE SIGMA FACTOR HI_1459-RELATED"/>
    <property type="match status" value="1"/>
</dbReference>
<evidence type="ECO:0000256" key="4">
    <source>
        <dbReference type="ARBA" id="ARBA00023125"/>
    </source>
</evidence>
<dbReference type="Proteomes" id="UP000184038">
    <property type="component" value="Unassembled WGS sequence"/>
</dbReference>
<dbReference type="GO" id="GO:0016987">
    <property type="term" value="F:sigma factor activity"/>
    <property type="evidence" value="ECO:0007669"/>
    <property type="project" value="UniProtKB-KW"/>
</dbReference>
<proteinExistence type="inferred from homology"/>
<comment type="similarity">
    <text evidence="1">Belongs to the sigma-70 factor family. ECF subfamily.</text>
</comment>
<dbReference type="GO" id="GO:0006352">
    <property type="term" value="P:DNA-templated transcription initiation"/>
    <property type="evidence" value="ECO:0007669"/>
    <property type="project" value="InterPro"/>
</dbReference>
<dbReference type="Gene3D" id="1.10.10.10">
    <property type="entry name" value="Winged helix-like DNA-binding domain superfamily/Winged helix DNA-binding domain"/>
    <property type="match status" value="1"/>
</dbReference>
<feature type="domain" description="RNA polymerase sigma factor 70 region 4 type 2" evidence="7">
    <location>
        <begin position="127"/>
        <end position="178"/>
    </location>
</feature>
<feature type="domain" description="RNA polymerase sigma-70 region 2" evidence="6">
    <location>
        <begin position="24"/>
        <end position="88"/>
    </location>
</feature>
<dbReference type="InterPro" id="IPR013324">
    <property type="entry name" value="RNA_pol_sigma_r3/r4-like"/>
</dbReference>
<dbReference type="Pfam" id="PF04542">
    <property type="entry name" value="Sigma70_r2"/>
    <property type="match status" value="1"/>
</dbReference>
<keyword evidence="5" id="KW-0804">Transcription</keyword>
<evidence type="ECO:0000256" key="1">
    <source>
        <dbReference type="ARBA" id="ARBA00010641"/>
    </source>
</evidence>